<dbReference type="EMBL" id="LJGZ01000101">
    <property type="protein sequence ID" value="OEV16744.1"/>
    <property type="molecule type" value="Genomic_DNA"/>
</dbReference>
<dbReference type="Proteomes" id="UP000175971">
    <property type="component" value="Unassembled WGS sequence"/>
</dbReference>
<gene>
    <name evidence="1" type="ORF">AN221_31565</name>
</gene>
<proteinExistence type="predicted"/>
<accession>A0A1E7LKQ0</accession>
<name>A0A1E7LKQ0_9ACTN</name>
<keyword evidence="2" id="KW-1185">Reference proteome</keyword>
<protein>
    <submittedName>
        <fullName evidence="1">Uncharacterized protein</fullName>
    </submittedName>
</protein>
<evidence type="ECO:0000313" key="2">
    <source>
        <dbReference type="Proteomes" id="UP000175971"/>
    </source>
</evidence>
<reference evidence="1 2" key="1">
    <citation type="journal article" date="2016" name="Front. Microbiol.">
        <title>Comparative Genomics Analysis of Streptomyces Species Reveals Their Adaptation to the Marine Environment and Their Diversity at the Genomic Level.</title>
        <authorList>
            <person name="Tian X."/>
            <person name="Zhang Z."/>
            <person name="Yang T."/>
            <person name="Chen M."/>
            <person name="Li J."/>
            <person name="Chen F."/>
            <person name="Yang J."/>
            <person name="Li W."/>
            <person name="Zhang B."/>
            <person name="Zhang Z."/>
            <person name="Wu J."/>
            <person name="Zhang C."/>
            <person name="Long L."/>
            <person name="Xiao J."/>
        </authorList>
    </citation>
    <scope>NUCLEOTIDE SEQUENCE [LARGE SCALE GENOMIC DNA]</scope>
    <source>
        <strain evidence="1 2">SCSIO M10372</strain>
    </source>
</reference>
<sequence length="82" mass="8781">MTIDGDGVGGVADLCLETTQDGVVLQQVGRGRSVTQVVDSHDLDVRTLLEQRAEVVATDAAEAVDAYADRHEPISSYRYAGF</sequence>
<organism evidence="1 2">
    <name type="scientific">Streptomyces nanshensis</name>
    <dbReference type="NCBI Taxonomy" id="518642"/>
    <lineage>
        <taxon>Bacteria</taxon>
        <taxon>Bacillati</taxon>
        <taxon>Actinomycetota</taxon>
        <taxon>Actinomycetes</taxon>
        <taxon>Kitasatosporales</taxon>
        <taxon>Streptomycetaceae</taxon>
        <taxon>Streptomyces</taxon>
    </lineage>
</organism>
<dbReference type="AlphaFoldDB" id="A0A1E7LKQ0"/>
<evidence type="ECO:0000313" key="1">
    <source>
        <dbReference type="EMBL" id="OEV16744.1"/>
    </source>
</evidence>
<comment type="caution">
    <text evidence="1">The sequence shown here is derived from an EMBL/GenBank/DDBJ whole genome shotgun (WGS) entry which is preliminary data.</text>
</comment>